<comment type="caution">
    <text evidence="1">The sequence shown here is derived from an EMBL/GenBank/DDBJ whole genome shotgun (WGS) entry which is preliminary data.</text>
</comment>
<name>A0AA88M9T9_CHASR</name>
<gene>
    <name evidence="1" type="ORF">Q5P01_017673</name>
</gene>
<accession>A0AA88M9T9</accession>
<evidence type="ECO:0000313" key="2">
    <source>
        <dbReference type="Proteomes" id="UP001187415"/>
    </source>
</evidence>
<proteinExistence type="predicted"/>
<organism evidence="1 2">
    <name type="scientific">Channa striata</name>
    <name type="common">Snakehead murrel</name>
    <name type="synonym">Ophicephalus striatus</name>
    <dbReference type="NCBI Taxonomy" id="64152"/>
    <lineage>
        <taxon>Eukaryota</taxon>
        <taxon>Metazoa</taxon>
        <taxon>Chordata</taxon>
        <taxon>Craniata</taxon>
        <taxon>Vertebrata</taxon>
        <taxon>Euteleostomi</taxon>
        <taxon>Actinopterygii</taxon>
        <taxon>Neopterygii</taxon>
        <taxon>Teleostei</taxon>
        <taxon>Neoteleostei</taxon>
        <taxon>Acanthomorphata</taxon>
        <taxon>Anabantaria</taxon>
        <taxon>Anabantiformes</taxon>
        <taxon>Channoidei</taxon>
        <taxon>Channidae</taxon>
        <taxon>Channa</taxon>
    </lineage>
</organism>
<keyword evidence="2" id="KW-1185">Reference proteome</keyword>
<sequence length="274" mass="32806">MDKNIIYLSDIQSETGQLLSFEEFLKSQLFPVTFKEFQAVTNAVPSEILQLSKCYYEHQTPKKLEFTFCIQGIDIKSKRCTNKHIRKYLYSKRKISPRGKCFWGSHFTHVHWEKSWTLPHKFVINNKIREVHFKILHNIYPTNSNISHFVNIGTACEFCKSEKEDIKHLFFECCHTKLFWRKMELYFATKTTHTIKLELKAIILDYMNNNQEIQYIVNLFILIGKFHIHKSKFSKTLPSFESFNIEVDNYIKSIRLLQNKKSQHTIRLYEEIFN</sequence>
<dbReference type="EMBL" id="JAUPFM010000013">
    <property type="protein sequence ID" value="KAK2833784.1"/>
    <property type="molecule type" value="Genomic_DNA"/>
</dbReference>
<reference evidence="1" key="1">
    <citation type="submission" date="2023-07" db="EMBL/GenBank/DDBJ databases">
        <title>Chromosome-level Genome Assembly of Striped Snakehead (Channa striata).</title>
        <authorList>
            <person name="Liu H."/>
        </authorList>
    </citation>
    <scope>NUCLEOTIDE SEQUENCE</scope>
    <source>
        <strain evidence="1">Gz</strain>
        <tissue evidence="1">Muscle</tissue>
    </source>
</reference>
<evidence type="ECO:0000313" key="1">
    <source>
        <dbReference type="EMBL" id="KAK2833784.1"/>
    </source>
</evidence>
<dbReference type="AlphaFoldDB" id="A0AA88M9T9"/>
<protein>
    <recommendedName>
        <fullName evidence="3">Reverse transcriptase zinc-binding domain-containing protein</fullName>
    </recommendedName>
</protein>
<evidence type="ECO:0008006" key="3">
    <source>
        <dbReference type="Google" id="ProtNLM"/>
    </source>
</evidence>
<dbReference type="Proteomes" id="UP001187415">
    <property type="component" value="Unassembled WGS sequence"/>
</dbReference>